<keyword evidence="2" id="KW-0614">Plasmid</keyword>
<geneLocation type="plasmid" evidence="2">
    <name>p3</name>
</geneLocation>
<accession>A0A4D8QAQ3</accession>
<gene>
    <name evidence="2" type="ORF">D3867_31850</name>
</gene>
<name>A0A4D8QAQ3_AZOBR</name>
<evidence type="ECO:0000313" key="3">
    <source>
        <dbReference type="Proteomes" id="UP000298596"/>
    </source>
</evidence>
<feature type="compositionally biased region" description="Polar residues" evidence="1">
    <location>
        <begin position="52"/>
        <end position="61"/>
    </location>
</feature>
<evidence type="ECO:0000313" key="2">
    <source>
        <dbReference type="EMBL" id="QCO06491.1"/>
    </source>
</evidence>
<protein>
    <submittedName>
        <fullName evidence="2">Uncharacterized protein</fullName>
    </submittedName>
</protein>
<organism evidence="2 3">
    <name type="scientific">Azospirillum brasilense</name>
    <dbReference type="NCBI Taxonomy" id="192"/>
    <lineage>
        <taxon>Bacteria</taxon>
        <taxon>Pseudomonadati</taxon>
        <taxon>Pseudomonadota</taxon>
        <taxon>Alphaproteobacteria</taxon>
        <taxon>Rhodospirillales</taxon>
        <taxon>Azospirillaceae</taxon>
        <taxon>Azospirillum</taxon>
    </lineage>
</organism>
<reference evidence="2 3" key="1">
    <citation type="submission" date="2018-09" db="EMBL/GenBank/DDBJ databases">
        <title>Whole genome based analysis of evolution and adaptive divergence in Indian and Brazilian strains of Azospirillum brasilense.</title>
        <authorList>
            <person name="Singh C."/>
            <person name="Tripathi A.K."/>
        </authorList>
    </citation>
    <scope>NUCLEOTIDE SEQUENCE [LARGE SCALE GENOMIC DNA]</scope>
    <source>
        <strain evidence="2 3">MTCC4036</strain>
        <plasmid evidence="2 3">p3</plasmid>
    </source>
</reference>
<feature type="region of interest" description="Disordered" evidence="1">
    <location>
        <begin position="39"/>
        <end position="74"/>
    </location>
</feature>
<sequence length="109" mass="11984">MQWRPKRYSKNEWGLRPTNERSAAITDIPAVVTVSAACASGPGERQDAPKQRLQSNAPQSTTKKHGGFQNEEETCPEHFARPCWARPSCAPSRLMAAPVRPGPTRSRSG</sequence>
<dbReference type="EMBL" id="CP032333">
    <property type="protein sequence ID" value="QCO06491.1"/>
    <property type="molecule type" value="Genomic_DNA"/>
</dbReference>
<evidence type="ECO:0000256" key="1">
    <source>
        <dbReference type="SAM" id="MobiDB-lite"/>
    </source>
</evidence>
<dbReference type="AlphaFoldDB" id="A0A4D8QAQ3"/>
<dbReference type="Proteomes" id="UP000298596">
    <property type="component" value="Plasmid p3"/>
</dbReference>
<feature type="region of interest" description="Disordered" evidence="1">
    <location>
        <begin position="90"/>
        <end position="109"/>
    </location>
</feature>
<feature type="region of interest" description="Disordered" evidence="1">
    <location>
        <begin position="1"/>
        <end position="23"/>
    </location>
</feature>
<proteinExistence type="predicted"/>